<feature type="domain" description="TadE-like" evidence="1">
    <location>
        <begin position="13"/>
        <end position="54"/>
    </location>
</feature>
<proteinExistence type="predicted"/>
<dbReference type="InterPro" id="IPR012495">
    <property type="entry name" value="TadE-like_dom"/>
</dbReference>
<dbReference type="RefSeq" id="WP_344706102.1">
    <property type="nucleotide sequence ID" value="NZ_BAABBQ010000001.1"/>
</dbReference>
<evidence type="ECO:0000259" key="1">
    <source>
        <dbReference type="Pfam" id="PF07811"/>
    </source>
</evidence>
<dbReference type="EMBL" id="BAABBQ010000001">
    <property type="protein sequence ID" value="GAA4012553.1"/>
    <property type="molecule type" value="Genomic_DNA"/>
</dbReference>
<organism evidence="2 3">
    <name type="scientific">Sphingomonas swuensis</name>
    <dbReference type="NCBI Taxonomy" id="977800"/>
    <lineage>
        <taxon>Bacteria</taxon>
        <taxon>Pseudomonadati</taxon>
        <taxon>Pseudomonadota</taxon>
        <taxon>Alphaproteobacteria</taxon>
        <taxon>Sphingomonadales</taxon>
        <taxon>Sphingomonadaceae</taxon>
        <taxon>Sphingomonas</taxon>
    </lineage>
</organism>
<gene>
    <name evidence="2" type="ORF">GCM10022280_08090</name>
</gene>
<evidence type="ECO:0000313" key="2">
    <source>
        <dbReference type="EMBL" id="GAA4012553.1"/>
    </source>
</evidence>
<comment type="caution">
    <text evidence="2">The sequence shown here is derived from an EMBL/GenBank/DDBJ whole genome shotgun (WGS) entry which is preliminary data.</text>
</comment>
<dbReference type="Proteomes" id="UP001500235">
    <property type="component" value="Unassembled WGS sequence"/>
</dbReference>
<name>A0ABP7SK57_9SPHN</name>
<sequence>MRPLRHLGRDEQGAAIIELALCAPILAALVMGASDLGLAYSRKLALEQGAQRAVEKVMQTTQLATVQTTIADEVALQAGVNASQVTVTFPKYCDGRRLPDKGRDADGFAIGSCEAGEKASHYIQVDVHEEYDPLFPTIPIGVKLANGNYLVTASAGMRTK</sequence>
<keyword evidence="3" id="KW-1185">Reference proteome</keyword>
<reference evidence="3" key="1">
    <citation type="journal article" date="2019" name="Int. J. Syst. Evol. Microbiol.">
        <title>The Global Catalogue of Microorganisms (GCM) 10K type strain sequencing project: providing services to taxonomists for standard genome sequencing and annotation.</title>
        <authorList>
            <consortium name="The Broad Institute Genomics Platform"/>
            <consortium name="The Broad Institute Genome Sequencing Center for Infectious Disease"/>
            <person name="Wu L."/>
            <person name="Ma J."/>
        </authorList>
    </citation>
    <scope>NUCLEOTIDE SEQUENCE [LARGE SCALE GENOMIC DNA]</scope>
    <source>
        <strain evidence="3">JCM 17563</strain>
    </source>
</reference>
<accession>A0ABP7SK57</accession>
<evidence type="ECO:0000313" key="3">
    <source>
        <dbReference type="Proteomes" id="UP001500235"/>
    </source>
</evidence>
<dbReference type="Pfam" id="PF07811">
    <property type="entry name" value="TadE"/>
    <property type="match status" value="1"/>
</dbReference>
<protein>
    <recommendedName>
        <fullName evidence="1">TadE-like domain-containing protein</fullName>
    </recommendedName>
</protein>